<evidence type="ECO:0000259" key="3">
    <source>
        <dbReference type="Pfam" id="PF17168"/>
    </source>
</evidence>
<feature type="region of interest" description="Disordered" evidence="1">
    <location>
        <begin position="1043"/>
        <end position="1074"/>
    </location>
</feature>
<feature type="region of interest" description="Disordered" evidence="1">
    <location>
        <begin position="273"/>
        <end position="335"/>
    </location>
</feature>
<dbReference type="InterPro" id="IPR052743">
    <property type="entry name" value="Glutaminase_GtaA"/>
</dbReference>
<evidence type="ECO:0000313" key="5">
    <source>
        <dbReference type="Proteomes" id="UP000433883"/>
    </source>
</evidence>
<dbReference type="Pfam" id="PF16335">
    <property type="entry name" value="GtaA_6_Hairpin"/>
    <property type="match status" value="3"/>
</dbReference>
<sequence>MPDYAGISMKIHTPFALQGLPELAPATDHSPANQIVDESRCRVSVFVPVMPQAHFWISYRVEEPPTEPEGVFYVFKLLVNGQPLVTWCCDEEEGWRGKTMFSLYDAQQVDAVGGAGMQKMCFHFSKQDEDGLEEQPTELTGEQERCIEVKICRANVKVRVPRGLPKYEGLPDLPGFELRTGGITKRGNPRTFYKFGLLDPFDSPHATFRFYCRTVEEFEALNLKTEQFDIVQPEPTCQASPVSIRSEASDKHWMAPSRIPLIKLERTPSISDSYFSYPNRAPGKKKKRVSTNGDGSPQKIHCEDSPQSSPERRRPVGPRRIISRGTTGPWVPPMPNAPVLPPPVPNHADIWQFGPVTETTTETAETEEEPTVIPRRLSIPPSMVLRPLIAHGPLDASPQKTGVEPEAVSHKDKALPPSPRRRARTETGGLMKCVLANSIARRRNLTNPEAKRGPDAREYNVSFPIYEGAKYDASTTNLTYTIPAPIQHSSSESLRITLSFLSPVTPQSTLRQSIPAAYLTVYVEGDFAVDIYVDINGQWVSGNRGSRIQWDLQQQGLGGEKSLKTWSVQRQDQLLFTEEWDRAEWGTLYFSGPSDVQHECGTSALLRQRFSRTGTLQNQVDGSFRSIMDEEPVFAFSKSFELGNTTTSAKGITEDSVMFTIAHIQDPVVQYASERGLTMMRPLWKSWFFTDDALIKYHYLDFLNADAFASNYSAQLAIDAYKSGSDSYVDIVAVSARQVLGATSFSGTPENPLIFLKEISSNGNCQTVDVIFPAFPFFMYTNPRWLAYLLEPLIEHQMSGQYPNKYSMHDLGTHFPNQTGHADGRDEYMPVEECGDMLIMGLALVNSLKYDTGYSSQSLWSTLGSTAYEEDEDCSHTSAFPLNNLGTLGNALHVDDTWGGGAKGVKQAEKWLKRSYRLWKQWTSYLVEFSLEPQNQLSTDDFAGWLPLQTNLALKGIIGIKAMSELADIAGQAEDAKNFRNISSVYIKKWEDFGMSRDKTHAKLAYNWWGSWTTLYSLFADAILCFHPTITGSTSTSSFEVEVEPDNSFRVQRPHNRPPLATQNNKKPNNRDHTATDFIPHAVYKAQSEWYGIVMQKYGLPLDSRHLYTKSDWEFEAAAVAEPDVRKEILDRVSTWVNETSTDRPLTDLYDTEGDGGFPGPTFMARPVVGAHFSFLALERACGGGNDLD</sequence>
<reference evidence="4 5" key="1">
    <citation type="submission" date="2019-11" db="EMBL/GenBank/DDBJ databases">
        <title>Venturia inaequalis Genome Resource.</title>
        <authorList>
            <person name="Lichtner F.J."/>
        </authorList>
    </citation>
    <scope>NUCLEOTIDE SEQUENCE [LARGE SCALE GENOMIC DNA]</scope>
    <source>
        <strain evidence="4">Bline_iso_100314</strain>
    </source>
</reference>
<name>A0A8H3V1W8_VENIN</name>
<dbReference type="InterPro" id="IPR032514">
    <property type="entry name" value="GtaA_central"/>
</dbReference>
<feature type="region of interest" description="Disordered" evidence="1">
    <location>
        <begin position="393"/>
        <end position="424"/>
    </location>
</feature>
<comment type="caution">
    <text evidence="4">The sequence shown here is derived from an EMBL/GenBank/DDBJ whole genome shotgun (WGS) entry which is preliminary data.</text>
</comment>
<evidence type="ECO:0000259" key="2">
    <source>
        <dbReference type="Pfam" id="PF16335"/>
    </source>
</evidence>
<accession>A0A8H3V1W8</accession>
<protein>
    <recommendedName>
        <fullName evidence="6">Glutaminase</fullName>
    </recommendedName>
</protein>
<gene>
    <name evidence="4" type="ORF">BLS_009580</name>
</gene>
<dbReference type="EMBL" id="WNWQ01000089">
    <property type="protein sequence ID" value="KAE9979648.1"/>
    <property type="molecule type" value="Genomic_DNA"/>
</dbReference>
<dbReference type="Pfam" id="PF17168">
    <property type="entry name" value="DUF5127"/>
    <property type="match status" value="1"/>
</dbReference>
<feature type="compositionally biased region" description="Basic and acidic residues" evidence="1">
    <location>
        <begin position="300"/>
        <end position="314"/>
    </location>
</feature>
<dbReference type="Proteomes" id="UP000433883">
    <property type="component" value="Unassembled WGS sequence"/>
</dbReference>
<evidence type="ECO:0000256" key="1">
    <source>
        <dbReference type="SAM" id="MobiDB-lite"/>
    </source>
</evidence>
<dbReference type="AlphaFoldDB" id="A0A8H3V1W8"/>
<organism evidence="4 5">
    <name type="scientific">Venturia inaequalis</name>
    <name type="common">Apple scab fungus</name>
    <dbReference type="NCBI Taxonomy" id="5025"/>
    <lineage>
        <taxon>Eukaryota</taxon>
        <taxon>Fungi</taxon>
        <taxon>Dikarya</taxon>
        <taxon>Ascomycota</taxon>
        <taxon>Pezizomycotina</taxon>
        <taxon>Dothideomycetes</taxon>
        <taxon>Pleosporomycetidae</taxon>
        <taxon>Venturiales</taxon>
        <taxon>Venturiaceae</taxon>
        <taxon>Venturia</taxon>
    </lineage>
</organism>
<feature type="domain" description="Glutaminase A central" evidence="2">
    <location>
        <begin position="907"/>
        <end position="1026"/>
    </location>
</feature>
<dbReference type="InterPro" id="IPR033433">
    <property type="entry name" value="GtaA_N"/>
</dbReference>
<dbReference type="PANTHER" id="PTHR31987:SF12">
    <property type="entry name" value="PUTATIVE (AFU_ORTHOLOGUE AFUA_3G10910)-RELATED"/>
    <property type="match status" value="1"/>
</dbReference>
<dbReference type="PANTHER" id="PTHR31987">
    <property type="entry name" value="GLUTAMINASE A-RELATED"/>
    <property type="match status" value="1"/>
</dbReference>
<evidence type="ECO:0000313" key="4">
    <source>
        <dbReference type="EMBL" id="KAE9979648.1"/>
    </source>
</evidence>
<proteinExistence type="predicted"/>
<evidence type="ECO:0008006" key="6">
    <source>
        <dbReference type="Google" id="ProtNLM"/>
    </source>
</evidence>
<feature type="domain" description="Glutaminase A N-terminal" evidence="3">
    <location>
        <begin position="492"/>
        <end position="713"/>
    </location>
</feature>
<feature type="domain" description="Glutaminase A central" evidence="2">
    <location>
        <begin position="1076"/>
        <end position="1175"/>
    </location>
</feature>
<feature type="domain" description="Glutaminase A central" evidence="2">
    <location>
        <begin position="725"/>
        <end position="857"/>
    </location>
</feature>